<name>A0ABV2C0C7_9GAMM</name>
<dbReference type="EMBL" id="JBEVCJ010000134">
    <property type="protein sequence ID" value="MET1257620.1"/>
    <property type="molecule type" value="Genomic_DNA"/>
</dbReference>
<protein>
    <submittedName>
        <fullName evidence="1">Uncharacterized protein</fullName>
    </submittedName>
</protein>
<organism evidence="1 2">
    <name type="scientific">Aliikangiella maris</name>
    <dbReference type="NCBI Taxonomy" id="3162458"/>
    <lineage>
        <taxon>Bacteria</taxon>
        <taxon>Pseudomonadati</taxon>
        <taxon>Pseudomonadota</taxon>
        <taxon>Gammaproteobacteria</taxon>
        <taxon>Oceanospirillales</taxon>
        <taxon>Pleioneaceae</taxon>
        <taxon>Aliikangiella</taxon>
    </lineage>
</organism>
<proteinExistence type="predicted"/>
<evidence type="ECO:0000313" key="2">
    <source>
        <dbReference type="Proteomes" id="UP001548189"/>
    </source>
</evidence>
<accession>A0ABV2C0C7</accession>
<dbReference type="RefSeq" id="WP_353898201.1">
    <property type="nucleotide sequence ID" value="NZ_JBEVCJ010000134.1"/>
</dbReference>
<sequence length="248" mass="27951">MDSFEMGTYEQLNLITNSYFSEYKKLRQAWSVTQSHRKSKANHDHWDATERAACILSVKMISVGRVMQKNTGNRIIAPPKLRDYLTATRSLYTLTSKYDHVSNCSQLTVSDYSRFHQIANSIFSHRNSLASSYKSTNAQSIGWSNILSFELSPLPLSLEVLNGSLKIKFSAKAGPIKYDFKTGPAFRKDSKRSGLKTLLVINPDKTVRIFNIDGLKLQFYVPASLITISGDRIAIECSNSCLAEFMPE</sequence>
<keyword evidence="2" id="KW-1185">Reference proteome</keyword>
<dbReference type="Proteomes" id="UP001548189">
    <property type="component" value="Unassembled WGS sequence"/>
</dbReference>
<comment type="caution">
    <text evidence="1">The sequence shown here is derived from an EMBL/GenBank/DDBJ whole genome shotgun (WGS) entry which is preliminary data.</text>
</comment>
<reference evidence="1 2" key="1">
    <citation type="submission" date="2024-06" db="EMBL/GenBank/DDBJ databases">
        <authorList>
            <person name="Li F."/>
        </authorList>
    </citation>
    <scope>NUCLEOTIDE SEQUENCE [LARGE SCALE GENOMIC DNA]</scope>
    <source>
        <strain evidence="1 2">GXAS 311</strain>
    </source>
</reference>
<gene>
    <name evidence="1" type="ORF">ABVT43_20985</name>
</gene>
<evidence type="ECO:0000313" key="1">
    <source>
        <dbReference type="EMBL" id="MET1257620.1"/>
    </source>
</evidence>